<dbReference type="Proteomes" id="UP000821866">
    <property type="component" value="Chromosome 1"/>
</dbReference>
<evidence type="ECO:0000256" key="1">
    <source>
        <dbReference type="SAM" id="MobiDB-lite"/>
    </source>
</evidence>
<dbReference type="AlphaFoldDB" id="A0A9J6F0I8"/>
<dbReference type="EMBL" id="JABSTU010000001">
    <property type="protein sequence ID" value="KAH8039752.1"/>
    <property type="molecule type" value="Genomic_DNA"/>
</dbReference>
<accession>A0A9J6F0I8</accession>
<proteinExistence type="predicted"/>
<feature type="region of interest" description="Disordered" evidence="1">
    <location>
        <begin position="202"/>
        <end position="234"/>
    </location>
</feature>
<reference evidence="3" key="1">
    <citation type="journal article" date="2020" name="Cell">
        <title>Large-Scale Comparative Analyses of Tick Genomes Elucidate Their Genetic Diversity and Vector Capacities.</title>
        <authorList>
            <consortium name="Tick Genome and Microbiome Consortium (TIGMIC)"/>
            <person name="Jia N."/>
            <person name="Wang J."/>
            <person name="Shi W."/>
            <person name="Du L."/>
            <person name="Sun Y."/>
            <person name="Zhan W."/>
            <person name="Jiang J.F."/>
            <person name="Wang Q."/>
            <person name="Zhang B."/>
            <person name="Ji P."/>
            <person name="Bell-Sakyi L."/>
            <person name="Cui X.M."/>
            <person name="Yuan T.T."/>
            <person name="Jiang B.G."/>
            <person name="Yang W.F."/>
            <person name="Lam T.T."/>
            <person name="Chang Q.C."/>
            <person name="Ding S.J."/>
            <person name="Wang X.J."/>
            <person name="Zhu J.G."/>
            <person name="Ruan X.D."/>
            <person name="Zhao L."/>
            <person name="Wei J.T."/>
            <person name="Ye R.Z."/>
            <person name="Que T.C."/>
            <person name="Du C.H."/>
            <person name="Zhou Y.H."/>
            <person name="Cheng J.X."/>
            <person name="Dai P.F."/>
            <person name="Guo W.B."/>
            <person name="Han X.H."/>
            <person name="Huang E.J."/>
            <person name="Li L.F."/>
            <person name="Wei W."/>
            <person name="Gao Y.C."/>
            <person name="Liu J.Z."/>
            <person name="Shao H.Z."/>
            <person name="Wang X."/>
            <person name="Wang C.C."/>
            <person name="Yang T.C."/>
            <person name="Huo Q.B."/>
            <person name="Li W."/>
            <person name="Chen H.Y."/>
            <person name="Chen S.E."/>
            <person name="Zhou L.G."/>
            <person name="Ni X.B."/>
            <person name="Tian J.H."/>
            <person name="Sheng Y."/>
            <person name="Liu T."/>
            <person name="Pan Y.S."/>
            <person name="Xia L.Y."/>
            <person name="Li J."/>
            <person name="Zhao F."/>
            <person name="Cao W.C."/>
        </authorList>
    </citation>
    <scope>NUCLEOTIDE SEQUENCE</scope>
    <source>
        <strain evidence="3">Rmic-2018</strain>
    </source>
</reference>
<comment type="caution">
    <text evidence="3">The sequence shown here is derived from an EMBL/GenBank/DDBJ whole genome shotgun (WGS) entry which is preliminary data.</text>
</comment>
<evidence type="ECO:0000313" key="3">
    <source>
        <dbReference type="EMBL" id="KAH8039752.1"/>
    </source>
</evidence>
<evidence type="ECO:0000313" key="4">
    <source>
        <dbReference type="Proteomes" id="UP000821866"/>
    </source>
</evidence>
<keyword evidence="4" id="KW-1185">Reference proteome</keyword>
<evidence type="ECO:0000256" key="2">
    <source>
        <dbReference type="SAM" id="SignalP"/>
    </source>
</evidence>
<gene>
    <name evidence="3" type="ORF">HPB51_008684</name>
</gene>
<name>A0A9J6F0I8_RHIMP</name>
<protein>
    <submittedName>
        <fullName evidence="3">Uncharacterized protein</fullName>
    </submittedName>
</protein>
<keyword evidence="2" id="KW-0732">Signal</keyword>
<reference evidence="3" key="2">
    <citation type="submission" date="2021-09" db="EMBL/GenBank/DDBJ databases">
        <authorList>
            <person name="Jia N."/>
            <person name="Wang J."/>
            <person name="Shi W."/>
            <person name="Du L."/>
            <person name="Sun Y."/>
            <person name="Zhan W."/>
            <person name="Jiang J."/>
            <person name="Wang Q."/>
            <person name="Zhang B."/>
            <person name="Ji P."/>
            <person name="Sakyi L.B."/>
            <person name="Cui X."/>
            <person name="Yuan T."/>
            <person name="Jiang B."/>
            <person name="Yang W."/>
            <person name="Lam T.T.-Y."/>
            <person name="Chang Q."/>
            <person name="Ding S."/>
            <person name="Wang X."/>
            <person name="Zhu J."/>
            <person name="Ruan X."/>
            <person name="Zhao L."/>
            <person name="Wei J."/>
            <person name="Que T."/>
            <person name="Du C."/>
            <person name="Cheng J."/>
            <person name="Dai P."/>
            <person name="Han X."/>
            <person name="Huang E."/>
            <person name="Gao Y."/>
            <person name="Liu J."/>
            <person name="Shao H."/>
            <person name="Ye R."/>
            <person name="Li L."/>
            <person name="Wei W."/>
            <person name="Wang X."/>
            <person name="Wang C."/>
            <person name="Huo Q."/>
            <person name="Li W."/>
            <person name="Guo W."/>
            <person name="Chen H."/>
            <person name="Chen S."/>
            <person name="Zhou L."/>
            <person name="Zhou L."/>
            <person name="Ni X."/>
            <person name="Tian J."/>
            <person name="Zhou Y."/>
            <person name="Sheng Y."/>
            <person name="Liu T."/>
            <person name="Pan Y."/>
            <person name="Xia L."/>
            <person name="Li J."/>
            <person name="Zhao F."/>
            <person name="Cao W."/>
        </authorList>
    </citation>
    <scope>NUCLEOTIDE SEQUENCE</scope>
    <source>
        <strain evidence="3">Rmic-2018</strain>
        <tissue evidence="3">Larvae</tissue>
    </source>
</reference>
<sequence>MGRRRTICVPSCVPLFICASVTIKAHSEGVTFSWTEWQPGHPWPSNVVRLTAHVTFSGPGRKPQSEEFYYGRSPGFGRSSLLAGVVRLSESSKLIVIDNQRVRLFPQYELLVRNTPGYPVERWHQCQDRCSSTEGAVFGGLEGGSPTLVGRAFFDGHLSPCKVVAVGCVLPGGQVALIFEFLVESRGVVFEWVDFRGDGGAKGNASDELSGSPSSPDLAEVTVGGTPVGRSRPLPPDGRLLLGAVVRVNASRLYACDVREPLPTPLDTFQVLVKRPAGTELRLH</sequence>
<feature type="chain" id="PRO_5039940537" evidence="2">
    <location>
        <begin position="28"/>
        <end position="284"/>
    </location>
</feature>
<organism evidence="3 4">
    <name type="scientific">Rhipicephalus microplus</name>
    <name type="common">Cattle tick</name>
    <name type="synonym">Boophilus microplus</name>
    <dbReference type="NCBI Taxonomy" id="6941"/>
    <lineage>
        <taxon>Eukaryota</taxon>
        <taxon>Metazoa</taxon>
        <taxon>Ecdysozoa</taxon>
        <taxon>Arthropoda</taxon>
        <taxon>Chelicerata</taxon>
        <taxon>Arachnida</taxon>
        <taxon>Acari</taxon>
        <taxon>Parasitiformes</taxon>
        <taxon>Ixodida</taxon>
        <taxon>Ixodoidea</taxon>
        <taxon>Ixodidae</taxon>
        <taxon>Rhipicephalinae</taxon>
        <taxon>Rhipicephalus</taxon>
        <taxon>Boophilus</taxon>
    </lineage>
</organism>
<feature type="signal peptide" evidence="2">
    <location>
        <begin position="1"/>
        <end position="27"/>
    </location>
</feature>